<dbReference type="EMBL" id="BK057806">
    <property type="protein sequence ID" value="DAD55547.1"/>
    <property type="molecule type" value="Genomic_DNA"/>
</dbReference>
<sequence>MSDRSFDKDNDEGKSNFHRYILDLIKANNLEKFVYERDIDVKFVIREFLSCCKRATGKDLEQKSFAELDEDDDVASFKKYLIERLTEIQDCFSSEDF</sequence>
<proteinExistence type="predicted"/>
<reference evidence="1" key="1">
    <citation type="journal article" date="2021" name="Proc. Natl. Acad. Sci. U.S.A.">
        <title>A Catalog of Tens of Thousands of Viruses from Human Metagenomes Reveals Hidden Associations with Chronic Diseases.</title>
        <authorList>
            <person name="Tisza M.J."/>
            <person name="Buck C.B."/>
        </authorList>
    </citation>
    <scope>NUCLEOTIDE SEQUENCE</scope>
    <source>
        <strain evidence="1">Cth614</strain>
    </source>
</reference>
<protein>
    <submittedName>
        <fullName evidence="1">Uncharacterized protein</fullName>
    </submittedName>
</protein>
<organism evidence="1">
    <name type="scientific">Adintovirus sp</name>
    <dbReference type="NCBI Taxonomy" id="2835276"/>
    <lineage>
        <taxon>Viruses</taxon>
        <taxon>Varidnaviria</taxon>
        <taxon>Bamfordvirae</taxon>
        <taxon>Preplasmiviricota</taxon>
        <taxon>Polisuviricotina</taxon>
        <taxon>Polintoviricetes</taxon>
        <taxon>Orthopolintovirales</taxon>
        <taxon>Adintoviridae</taxon>
    </lineage>
</organism>
<accession>A0A8D9PE16</accession>
<name>A0A8D9PE16_9VIRU</name>
<evidence type="ECO:0000313" key="1">
    <source>
        <dbReference type="EMBL" id="DAD55547.1"/>
    </source>
</evidence>